<dbReference type="InterPro" id="IPR013083">
    <property type="entry name" value="Znf_RING/FYVE/PHD"/>
</dbReference>
<feature type="compositionally biased region" description="Polar residues" evidence="10">
    <location>
        <begin position="920"/>
        <end position="935"/>
    </location>
</feature>
<comment type="subcellular location">
    <subcellularLocation>
        <location evidence="1">Membrane</location>
        <topology evidence="1">Multi-pass membrane protein</topology>
    </subcellularLocation>
</comment>
<evidence type="ECO:0000259" key="12">
    <source>
        <dbReference type="SMART" id="SM00249"/>
    </source>
</evidence>
<dbReference type="SUPFAM" id="SSF144091">
    <property type="entry name" value="Rhomboid-like"/>
    <property type="match status" value="1"/>
</dbReference>
<feature type="transmembrane region" description="Helical" evidence="11">
    <location>
        <begin position="161"/>
        <end position="179"/>
    </location>
</feature>
<feature type="transmembrane region" description="Helical" evidence="11">
    <location>
        <begin position="200"/>
        <end position="218"/>
    </location>
</feature>
<dbReference type="InterPro" id="IPR011011">
    <property type="entry name" value="Znf_FYVE_PHD"/>
</dbReference>
<keyword evidence="8 11" id="KW-1133">Transmembrane helix</keyword>
<feature type="compositionally biased region" description="Low complexity" evidence="10">
    <location>
        <begin position="846"/>
        <end position="859"/>
    </location>
</feature>
<dbReference type="PROSITE" id="PS01359">
    <property type="entry name" value="ZF_PHD_1"/>
    <property type="match status" value="1"/>
</dbReference>
<evidence type="ECO:0000256" key="4">
    <source>
        <dbReference type="ARBA" id="ARBA00022723"/>
    </source>
</evidence>
<keyword evidence="6" id="KW-0378">Hydrolase</keyword>
<feature type="compositionally biased region" description="Polar residues" evidence="10">
    <location>
        <begin position="451"/>
        <end position="464"/>
    </location>
</feature>
<feature type="domain" description="Zinc finger PHD-type" evidence="12">
    <location>
        <begin position="517"/>
        <end position="562"/>
    </location>
</feature>
<dbReference type="InterPro" id="IPR001965">
    <property type="entry name" value="Znf_PHD"/>
</dbReference>
<keyword evidence="14" id="KW-1185">Reference proteome</keyword>
<feature type="transmembrane region" description="Helical" evidence="11">
    <location>
        <begin position="238"/>
        <end position="255"/>
    </location>
</feature>
<keyword evidence="7" id="KW-0862">Zinc</keyword>
<evidence type="ECO:0000256" key="9">
    <source>
        <dbReference type="ARBA" id="ARBA00023136"/>
    </source>
</evidence>
<keyword evidence="4" id="KW-0479">Metal-binding</keyword>
<keyword evidence="3 11" id="KW-0812">Transmembrane</keyword>
<accession>A0A9W8I9F9</accession>
<dbReference type="GO" id="GO:0008270">
    <property type="term" value="F:zinc ion binding"/>
    <property type="evidence" value="ECO:0007669"/>
    <property type="project" value="UniProtKB-KW"/>
</dbReference>
<dbReference type="CDD" id="cd15550">
    <property type="entry name" value="PHD_MLL5"/>
    <property type="match status" value="1"/>
</dbReference>
<evidence type="ECO:0000313" key="14">
    <source>
        <dbReference type="Proteomes" id="UP001139887"/>
    </source>
</evidence>
<dbReference type="Proteomes" id="UP001139887">
    <property type="component" value="Unassembled WGS sequence"/>
</dbReference>
<feature type="region of interest" description="Disordered" evidence="10">
    <location>
        <begin position="445"/>
        <end position="514"/>
    </location>
</feature>
<evidence type="ECO:0000256" key="2">
    <source>
        <dbReference type="ARBA" id="ARBA00009045"/>
    </source>
</evidence>
<dbReference type="OrthoDB" id="418595at2759"/>
<feature type="compositionally biased region" description="Basic and acidic residues" evidence="10">
    <location>
        <begin position="1112"/>
        <end position="1130"/>
    </location>
</feature>
<evidence type="ECO:0000256" key="7">
    <source>
        <dbReference type="ARBA" id="ARBA00022833"/>
    </source>
</evidence>
<feature type="region of interest" description="Disordered" evidence="10">
    <location>
        <begin position="1074"/>
        <end position="1137"/>
    </location>
</feature>
<dbReference type="InterPro" id="IPR050925">
    <property type="entry name" value="Rhomboid_protease_S54"/>
</dbReference>
<feature type="transmembrane region" description="Helical" evidence="11">
    <location>
        <begin position="110"/>
        <end position="129"/>
    </location>
</feature>
<dbReference type="SUPFAM" id="SSF57903">
    <property type="entry name" value="FYVE/PHD zinc finger"/>
    <property type="match status" value="1"/>
</dbReference>
<dbReference type="Gene3D" id="3.30.40.10">
    <property type="entry name" value="Zinc/RING finger domain, C3HC4 (zinc finger)"/>
    <property type="match status" value="1"/>
</dbReference>
<feature type="compositionally biased region" description="Basic residues" evidence="10">
    <location>
        <begin position="656"/>
        <end position="665"/>
    </location>
</feature>
<feature type="compositionally biased region" description="Acidic residues" evidence="10">
    <location>
        <begin position="743"/>
        <end position="755"/>
    </location>
</feature>
<evidence type="ECO:0000256" key="6">
    <source>
        <dbReference type="ARBA" id="ARBA00022801"/>
    </source>
</evidence>
<dbReference type="Pfam" id="PF01694">
    <property type="entry name" value="Rhomboid"/>
    <property type="match status" value="1"/>
</dbReference>
<proteinExistence type="inferred from homology"/>
<dbReference type="InterPro" id="IPR019786">
    <property type="entry name" value="Zinc_finger_PHD-type_CS"/>
</dbReference>
<keyword evidence="5" id="KW-0863">Zinc-finger</keyword>
<feature type="compositionally biased region" description="Basic residues" evidence="10">
    <location>
        <begin position="631"/>
        <end position="646"/>
    </location>
</feature>
<evidence type="ECO:0000256" key="11">
    <source>
        <dbReference type="SAM" id="Phobius"/>
    </source>
</evidence>
<evidence type="ECO:0000313" key="13">
    <source>
        <dbReference type="EMBL" id="KAJ2850851.1"/>
    </source>
</evidence>
<feature type="compositionally biased region" description="Basic residues" evidence="10">
    <location>
        <begin position="781"/>
        <end position="790"/>
    </location>
</feature>
<protein>
    <recommendedName>
        <fullName evidence="12">Zinc finger PHD-type domain-containing protein</fullName>
    </recommendedName>
</protein>
<evidence type="ECO:0000256" key="8">
    <source>
        <dbReference type="ARBA" id="ARBA00022989"/>
    </source>
</evidence>
<dbReference type="GO" id="GO:0016020">
    <property type="term" value="C:membrane"/>
    <property type="evidence" value="ECO:0007669"/>
    <property type="project" value="UniProtKB-SubCell"/>
</dbReference>
<evidence type="ECO:0000256" key="3">
    <source>
        <dbReference type="ARBA" id="ARBA00022692"/>
    </source>
</evidence>
<dbReference type="AlphaFoldDB" id="A0A9W8I9F9"/>
<evidence type="ECO:0000256" key="1">
    <source>
        <dbReference type="ARBA" id="ARBA00004141"/>
    </source>
</evidence>
<organism evidence="13 14">
    <name type="scientific">Coemansia brasiliensis</name>
    <dbReference type="NCBI Taxonomy" id="2650707"/>
    <lineage>
        <taxon>Eukaryota</taxon>
        <taxon>Fungi</taxon>
        <taxon>Fungi incertae sedis</taxon>
        <taxon>Zoopagomycota</taxon>
        <taxon>Kickxellomycotina</taxon>
        <taxon>Kickxellomycetes</taxon>
        <taxon>Kickxellales</taxon>
        <taxon>Kickxellaceae</taxon>
        <taxon>Coemansia</taxon>
    </lineage>
</organism>
<feature type="compositionally biased region" description="Polar residues" evidence="10">
    <location>
        <begin position="698"/>
        <end position="711"/>
    </location>
</feature>
<evidence type="ECO:0000256" key="5">
    <source>
        <dbReference type="ARBA" id="ARBA00022771"/>
    </source>
</evidence>
<dbReference type="PANTHER" id="PTHR43731:SF14">
    <property type="entry name" value="PRESENILIN-ASSOCIATED RHOMBOID-LIKE PROTEIN, MITOCHONDRIAL"/>
    <property type="match status" value="1"/>
</dbReference>
<keyword evidence="9 11" id="KW-0472">Membrane</keyword>
<feature type="region of interest" description="Disordered" evidence="10">
    <location>
        <begin position="624"/>
        <end position="978"/>
    </location>
</feature>
<evidence type="ECO:0000256" key="10">
    <source>
        <dbReference type="SAM" id="MobiDB-lite"/>
    </source>
</evidence>
<gene>
    <name evidence="13" type="ORF">IWW36_001575</name>
</gene>
<sequence length="1158" mass="126473">MLLLRGGMKGSSVPFRNAPINLFRASRDYLGKTGTARHLQVGFSRAQKRSLSVLLCQNTRSEPKSLYELLHGQQVRGARWERYTKADYGSRRGNTHHNDSAPRKQISPDALVYGIIAVNGVVFLMWQSANSRQKSLGDGSLRLWMIKNFTTMWANIQEGRLWTILTPAFSHIEPLHLFLNMFMLHTFGKDVARILGTKRFAVFYLGAAACGNLISSMVRGIVLPVMKNDYSGVAQPSLGASTSVVGITTLFACLYPTATLQLFFIVPVPAWLATVGFIGWDMWRLMSYKTSRVDGAGHLGGAAAALGYYWFRIRPLIRRMRGINTKSKTEGVYKKLPMRRLDGCMGGSGSGTLCLHSPSLDYDKLSLDTVYLNLRLISQTLYLQAANDFKRRFFADIQPSIACKHAKATCKCAQIAESRKLCGAERALQLSQTCTVVMAAAADKETKSGRSSDSGNTKESSGGQSKKDKHSEDSQEGDDIAGESADGEENDDEGEGGDEDDDDDDDEEDEEDEGMVRCVCGERNDGELMIQCEICQVWQHTLCMGIRDETHVPDKYYCEKCRPEDHPYINSRPRTIVLAEASAMGTSTMMRRSAVMAVAKMSAREEYRSAAAAAAIAASVAAATAAEKSPKGRGRNGRKTPGKKPAKQGDSAATRAGRKGGRPRRQQREASEGEESSNEYDGAANGNDRRPKSRRRGTSSANGTTHGQAKRSTGVADSNGDARSKRRKTGSQTASRHSSGDDVKEEEGNASEFAEDVVAQMMGAKPETPRSSSSSNSSSRGKARTPKSRNRSISTVVKRVCSDSADDESTPLAARVAESSSSFGFEGGSAQQRRGKSAPGSPQPSSPSRSPSPSLQSLLYGYGDGKQSARGSGQPGKRKRGGAGGYGGSTKHQRMAVSASNSPFLSSRSGTFGFDPAENLQFTSQRSSRAASNSGALPDGKRKGNTDDEDNEASDDKHSLQRHPRHNFPPQEMSDVNGNKFMVPSRMLNNSGQPMYSSTDQESMCRIRYPHSKSSLYELNRRAKQMLEWLGKTQVEYEHERKSWLPAIDSDTLLVNSPTQSTAAAAAVVNSPAVNMSTSGNSSRSVGRRLSDAPTSPINPSDWPEDEQNDFQIDRDSADEPLSKTEKAPEQPRPYRSTLSIMEDLVWRLIRFQETYSN</sequence>
<dbReference type="InterPro" id="IPR035952">
    <property type="entry name" value="Rhomboid-like_sf"/>
</dbReference>
<dbReference type="EMBL" id="JANBUW010000022">
    <property type="protein sequence ID" value="KAJ2850851.1"/>
    <property type="molecule type" value="Genomic_DNA"/>
</dbReference>
<dbReference type="Pfam" id="PF20826">
    <property type="entry name" value="PHD_5"/>
    <property type="match status" value="1"/>
</dbReference>
<reference evidence="13" key="1">
    <citation type="submission" date="2022-07" db="EMBL/GenBank/DDBJ databases">
        <title>Phylogenomic reconstructions and comparative analyses of Kickxellomycotina fungi.</title>
        <authorList>
            <person name="Reynolds N.K."/>
            <person name="Stajich J.E."/>
            <person name="Barry K."/>
            <person name="Grigoriev I.V."/>
            <person name="Crous P."/>
            <person name="Smith M.E."/>
        </authorList>
    </citation>
    <scope>NUCLEOTIDE SEQUENCE</scope>
    <source>
        <strain evidence="13">NRRL 1566</strain>
    </source>
</reference>
<dbReference type="PANTHER" id="PTHR43731">
    <property type="entry name" value="RHOMBOID PROTEASE"/>
    <property type="match status" value="1"/>
</dbReference>
<name>A0A9W8I9F9_9FUNG</name>
<comment type="similarity">
    <text evidence="2">Belongs to the peptidase S54 family.</text>
</comment>
<dbReference type="Gene3D" id="1.20.1540.10">
    <property type="entry name" value="Rhomboid-like"/>
    <property type="match status" value="1"/>
</dbReference>
<comment type="caution">
    <text evidence="13">The sequence shown here is derived from an EMBL/GenBank/DDBJ whole genome shotgun (WGS) entry which is preliminary data.</text>
</comment>
<feature type="compositionally biased region" description="Acidic residues" evidence="10">
    <location>
        <begin position="474"/>
        <end position="513"/>
    </location>
</feature>
<dbReference type="SMART" id="SM00249">
    <property type="entry name" value="PHD"/>
    <property type="match status" value="1"/>
</dbReference>
<feature type="compositionally biased region" description="Polar residues" evidence="10">
    <location>
        <begin position="1076"/>
        <end position="1085"/>
    </location>
</feature>
<dbReference type="InterPro" id="IPR022764">
    <property type="entry name" value="Peptidase_S54_rhomboid_dom"/>
</dbReference>
<feature type="compositionally biased region" description="Polar residues" evidence="10">
    <location>
        <begin position="898"/>
        <end position="910"/>
    </location>
</feature>
<dbReference type="GO" id="GO:0004252">
    <property type="term" value="F:serine-type endopeptidase activity"/>
    <property type="evidence" value="ECO:0007669"/>
    <property type="project" value="InterPro"/>
</dbReference>
<feature type="transmembrane region" description="Helical" evidence="11">
    <location>
        <begin position="262"/>
        <end position="283"/>
    </location>
</feature>